<proteinExistence type="predicted"/>
<dbReference type="Proteomes" id="UP000562929">
    <property type="component" value="Unassembled WGS sequence"/>
</dbReference>
<protein>
    <recommendedName>
        <fullName evidence="1">Vacuolar ATPase assembly protein VMA22</fullName>
    </recommendedName>
</protein>
<dbReference type="EMBL" id="JAACLJ010000002">
    <property type="protein sequence ID" value="KAF4591584.1"/>
    <property type="molecule type" value="Genomic_DNA"/>
</dbReference>
<dbReference type="OrthoDB" id="408631at2759"/>
<dbReference type="GO" id="GO:0051082">
    <property type="term" value="F:unfolded protein binding"/>
    <property type="evidence" value="ECO:0007669"/>
    <property type="project" value="TreeGrafter"/>
</dbReference>
<dbReference type="GO" id="GO:0070072">
    <property type="term" value="P:vacuolar proton-transporting V-type ATPase complex assembly"/>
    <property type="evidence" value="ECO:0007669"/>
    <property type="project" value="InterPro"/>
</dbReference>
<organism evidence="3 4">
    <name type="scientific">Ophiocordyceps camponoti-floridani</name>
    <dbReference type="NCBI Taxonomy" id="2030778"/>
    <lineage>
        <taxon>Eukaryota</taxon>
        <taxon>Fungi</taxon>
        <taxon>Dikarya</taxon>
        <taxon>Ascomycota</taxon>
        <taxon>Pezizomycotina</taxon>
        <taxon>Sordariomycetes</taxon>
        <taxon>Hypocreomycetidae</taxon>
        <taxon>Hypocreales</taxon>
        <taxon>Ophiocordycipitaceae</taxon>
        <taxon>Ophiocordyceps</taxon>
    </lineage>
</organism>
<dbReference type="Pfam" id="PF21730">
    <property type="entry name" value="Vma22_CCDC115"/>
    <property type="match status" value="1"/>
</dbReference>
<comment type="caution">
    <text evidence="3">The sequence shown here is derived from an EMBL/GenBank/DDBJ whole genome shotgun (WGS) entry which is preliminary data.</text>
</comment>
<feature type="compositionally biased region" description="Basic and acidic residues" evidence="2">
    <location>
        <begin position="179"/>
        <end position="198"/>
    </location>
</feature>
<dbReference type="PANTHER" id="PTHR31996:SF2">
    <property type="entry name" value="COILED-COIL DOMAIN-CONTAINING PROTEIN 115"/>
    <property type="match status" value="1"/>
</dbReference>
<sequence length="198" mass="22288">MAAQQDQIDSLLQRYLGLLDEYTELRAQLSTLMAGVYQDVARANFSAERGMRYGESHYDQRMRATRRLSVREGEAGEPTFATVPNPEAAEEDWVEAGPEQSRGEDEVEKPKQAACKDPLRWFGLFVPTALRTAQSQSVEVVERVIPRLVSVNAEMLAIEIQVRRARKRRDKTLVADSGDPVHADHSGPRHRRDTVEAG</sequence>
<feature type="region of interest" description="Disordered" evidence="2">
    <location>
        <begin position="168"/>
        <end position="198"/>
    </location>
</feature>
<keyword evidence="4" id="KW-1185">Reference proteome</keyword>
<reference evidence="3 4" key="1">
    <citation type="journal article" date="2020" name="G3 (Bethesda)">
        <title>Genetic Underpinnings of Host Manipulation by Ophiocordyceps as Revealed by Comparative Transcriptomics.</title>
        <authorList>
            <person name="Will I."/>
            <person name="Das B."/>
            <person name="Trinh T."/>
            <person name="Brachmann A."/>
            <person name="Ohm R.A."/>
            <person name="de Bekker C."/>
        </authorList>
    </citation>
    <scope>NUCLEOTIDE SEQUENCE [LARGE SCALE GENOMIC DNA]</scope>
    <source>
        <strain evidence="3 4">EC05</strain>
    </source>
</reference>
<evidence type="ECO:0000256" key="1">
    <source>
        <dbReference type="ARBA" id="ARBA00093634"/>
    </source>
</evidence>
<name>A0A8H4VF38_9HYPO</name>
<dbReference type="AlphaFoldDB" id="A0A8H4VF38"/>
<evidence type="ECO:0000313" key="4">
    <source>
        <dbReference type="Proteomes" id="UP000562929"/>
    </source>
</evidence>
<evidence type="ECO:0000256" key="2">
    <source>
        <dbReference type="SAM" id="MobiDB-lite"/>
    </source>
</evidence>
<dbReference type="PANTHER" id="PTHR31996">
    <property type="entry name" value="COILED-COIL DOMAIN-CONTAINING PROTEIN 115"/>
    <property type="match status" value="1"/>
</dbReference>
<dbReference type="InterPro" id="IPR040357">
    <property type="entry name" value="Vma22/CCDC115"/>
</dbReference>
<gene>
    <name evidence="3" type="ORF">GQ602_001883</name>
</gene>
<feature type="compositionally biased region" description="Basic and acidic residues" evidence="2">
    <location>
        <begin position="101"/>
        <end position="111"/>
    </location>
</feature>
<accession>A0A8H4VF38</accession>
<evidence type="ECO:0000313" key="3">
    <source>
        <dbReference type="EMBL" id="KAF4591584.1"/>
    </source>
</evidence>
<feature type="region of interest" description="Disordered" evidence="2">
    <location>
        <begin position="84"/>
        <end position="112"/>
    </location>
</feature>
<dbReference type="GO" id="GO:1990871">
    <property type="term" value="C:Vma12-Vma22 assembly complex"/>
    <property type="evidence" value="ECO:0007669"/>
    <property type="project" value="TreeGrafter"/>
</dbReference>